<dbReference type="CDD" id="cd20736">
    <property type="entry name" value="PoNe_Nuclease"/>
    <property type="match status" value="1"/>
</dbReference>
<comment type="similarity">
    <text evidence="1 2">Belongs to the UPF0102 family.</text>
</comment>
<keyword evidence="3" id="KW-0540">Nuclease</keyword>
<proteinExistence type="inferred from homology"/>
<gene>
    <name evidence="3" type="ORF">J2S49_000402</name>
</gene>
<evidence type="ECO:0000256" key="2">
    <source>
        <dbReference type="HAMAP-Rule" id="MF_00048"/>
    </source>
</evidence>
<dbReference type="GO" id="GO:0004519">
    <property type="term" value="F:endonuclease activity"/>
    <property type="evidence" value="ECO:0007669"/>
    <property type="project" value="UniProtKB-KW"/>
</dbReference>
<keyword evidence="4" id="KW-1185">Reference proteome</keyword>
<dbReference type="Pfam" id="PF02021">
    <property type="entry name" value="UPF0102"/>
    <property type="match status" value="1"/>
</dbReference>
<sequence>MNEYTTRQLGAWGEQCARRYLESHEWEILDMNWRVRGGELDIVGFDPGRGALVAVEVKTRRTEAKGAPEAAVTPTKLQRLRALLLQWVVKHDYWAPQIAVDVIGVRVFDGTEYTIDHVVGVQ</sequence>
<keyword evidence="3" id="KW-0255">Endonuclease</keyword>
<dbReference type="NCBIfam" id="NF009154">
    <property type="entry name" value="PRK12497.3-3"/>
    <property type="match status" value="1"/>
</dbReference>
<dbReference type="Proteomes" id="UP001235966">
    <property type="component" value="Unassembled WGS sequence"/>
</dbReference>
<evidence type="ECO:0000256" key="1">
    <source>
        <dbReference type="ARBA" id="ARBA00006738"/>
    </source>
</evidence>
<dbReference type="PANTHER" id="PTHR34039">
    <property type="entry name" value="UPF0102 PROTEIN YRAN"/>
    <property type="match status" value="1"/>
</dbReference>
<evidence type="ECO:0000313" key="4">
    <source>
        <dbReference type="Proteomes" id="UP001235966"/>
    </source>
</evidence>
<dbReference type="RefSeq" id="WP_278057720.1">
    <property type="nucleotide sequence ID" value="NZ_CP121247.1"/>
</dbReference>
<organism evidence="3 4">
    <name type="scientific">Arcanobacterium wilhelmae</name>
    <dbReference type="NCBI Taxonomy" id="1803177"/>
    <lineage>
        <taxon>Bacteria</taxon>
        <taxon>Bacillati</taxon>
        <taxon>Actinomycetota</taxon>
        <taxon>Actinomycetes</taxon>
        <taxon>Actinomycetales</taxon>
        <taxon>Actinomycetaceae</taxon>
        <taxon>Arcanobacterium</taxon>
    </lineage>
</organism>
<dbReference type="PANTHER" id="PTHR34039:SF1">
    <property type="entry name" value="UPF0102 PROTEIN YRAN"/>
    <property type="match status" value="1"/>
</dbReference>
<dbReference type="InterPro" id="IPR011856">
    <property type="entry name" value="tRNA_endonuc-like_dom_sf"/>
</dbReference>
<keyword evidence="3" id="KW-0378">Hydrolase</keyword>
<evidence type="ECO:0000313" key="3">
    <source>
        <dbReference type="EMBL" id="MDP9800326.1"/>
    </source>
</evidence>
<accession>A0ABT9NA89</accession>
<dbReference type="InterPro" id="IPR011335">
    <property type="entry name" value="Restrct_endonuc-II-like"/>
</dbReference>
<dbReference type="HAMAP" id="MF_00048">
    <property type="entry name" value="UPF0102"/>
    <property type="match status" value="1"/>
</dbReference>
<reference evidence="3 4" key="1">
    <citation type="submission" date="2023-07" db="EMBL/GenBank/DDBJ databases">
        <title>Sequencing the genomes of 1000 actinobacteria strains.</title>
        <authorList>
            <person name="Klenk H.-P."/>
        </authorList>
    </citation>
    <scope>NUCLEOTIDE SEQUENCE [LARGE SCALE GENOMIC DNA]</scope>
    <source>
        <strain evidence="3 4">DSM 102162</strain>
    </source>
</reference>
<dbReference type="InterPro" id="IPR003509">
    <property type="entry name" value="UPF0102_YraN-like"/>
</dbReference>
<name>A0ABT9NA89_9ACTO</name>
<dbReference type="Gene3D" id="3.40.1350.10">
    <property type="match status" value="1"/>
</dbReference>
<protein>
    <recommendedName>
        <fullName evidence="2">UPF0102 protein J2S49_000402</fullName>
    </recommendedName>
</protein>
<dbReference type="SUPFAM" id="SSF52980">
    <property type="entry name" value="Restriction endonuclease-like"/>
    <property type="match status" value="1"/>
</dbReference>
<comment type="caution">
    <text evidence="3">The sequence shown here is derived from an EMBL/GenBank/DDBJ whole genome shotgun (WGS) entry which is preliminary data.</text>
</comment>
<dbReference type="EMBL" id="JAUSQW010000001">
    <property type="protein sequence ID" value="MDP9800326.1"/>
    <property type="molecule type" value="Genomic_DNA"/>
</dbReference>